<evidence type="ECO:0000256" key="12">
    <source>
        <dbReference type="PROSITE-ProRule" id="PRU00146"/>
    </source>
</evidence>
<dbReference type="AlphaFoldDB" id="A2FU09"/>
<dbReference type="SMR" id="A2FU09"/>
<proteinExistence type="inferred from homology"/>
<dbReference type="GO" id="GO:0008270">
    <property type="term" value="F:zinc ion binding"/>
    <property type="evidence" value="ECO:0007669"/>
    <property type="project" value="UniProtKB-KW"/>
</dbReference>
<dbReference type="eggNOG" id="KOG1973">
    <property type="taxonomic scope" value="Eukaryota"/>
</dbReference>
<dbReference type="InParanoid" id="A2FU09"/>
<evidence type="ECO:0000313" key="15">
    <source>
        <dbReference type="Proteomes" id="UP000001542"/>
    </source>
</evidence>
<evidence type="ECO:0000256" key="6">
    <source>
        <dbReference type="ARBA" id="ARBA00022833"/>
    </source>
</evidence>
<dbReference type="InterPro" id="IPR011011">
    <property type="entry name" value="Znf_FYVE_PHD"/>
</dbReference>
<evidence type="ECO:0000256" key="4">
    <source>
        <dbReference type="ARBA" id="ARBA00022723"/>
    </source>
</evidence>
<feature type="binding site" evidence="11">
    <location>
        <position position="167"/>
    </location>
    <ligand>
        <name>Zn(2+)</name>
        <dbReference type="ChEBI" id="CHEBI:29105"/>
        <label>1</label>
    </ligand>
</feature>
<dbReference type="VEuPathDB" id="TrichDB:TVAG_385560"/>
<evidence type="ECO:0000256" key="2">
    <source>
        <dbReference type="ARBA" id="ARBA00010210"/>
    </source>
</evidence>
<feature type="binding site" evidence="11">
    <location>
        <position position="158"/>
    </location>
    <ligand>
        <name>Zn(2+)</name>
        <dbReference type="ChEBI" id="CHEBI:29105"/>
        <label>2</label>
    </ligand>
</feature>
<dbReference type="Proteomes" id="UP000001542">
    <property type="component" value="Unassembled WGS sequence"/>
</dbReference>
<feature type="binding site" evidence="11">
    <location>
        <position position="180"/>
    </location>
    <ligand>
        <name>Zn(2+)</name>
        <dbReference type="ChEBI" id="CHEBI:29105"/>
        <label>2</label>
    </ligand>
</feature>
<organism evidence="14 15">
    <name type="scientific">Trichomonas vaginalis (strain ATCC PRA-98 / G3)</name>
    <dbReference type="NCBI Taxonomy" id="412133"/>
    <lineage>
        <taxon>Eukaryota</taxon>
        <taxon>Metamonada</taxon>
        <taxon>Parabasalia</taxon>
        <taxon>Trichomonadida</taxon>
        <taxon>Trichomonadidae</taxon>
        <taxon>Trichomonas</taxon>
    </lineage>
</organism>
<keyword evidence="15" id="KW-1185">Reference proteome</keyword>
<accession>A2FU09</accession>
<dbReference type="Gene3D" id="3.30.40.10">
    <property type="entry name" value="Zinc/RING finger domain, C3HC4 (zinc finger)"/>
    <property type="match status" value="1"/>
</dbReference>
<name>A2FU09_TRIV3</name>
<dbReference type="STRING" id="5722.A2FU09"/>
<comment type="subcellular location">
    <subcellularLocation>
        <location evidence="1">Nucleus</location>
    </subcellularLocation>
</comment>
<evidence type="ECO:0000256" key="11">
    <source>
        <dbReference type="PIRSR" id="PIRSR628651-51"/>
    </source>
</evidence>
<keyword evidence="4 11" id="KW-0479">Metal-binding</keyword>
<keyword evidence="7" id="KW-0805">Transcription regulation</keyword>
<evidence type="ECO:0000256" key="3">
    <source>
        <dbReference type="ARBA" id="ARBA00022604"/>
    </source>
</evidence>
<evidence type="ECO:0000256" key="8">
    <source>
        <dbReference type="ARBA" id="ARBA00023163"/>
    </source>
</evidence>
<evidence type="ECO:0000256" key="1">
    <source>
        <dbReference type="ARBA" id="ARBA00004123"/>
    </source>
</evidence>
<dbReference type="InterPro" id="IPR028651">
    <property type="entry name" value="ING_fam"/>
</dbReference>
<dbReference type="SUPFAM" id="SSF57903">
    <property type="entry name" value="FYVE/PHD zinc finger"/>
    <property type="match status" value="1"/>
</dbReference>
<feature type="binding site" evidence="11">
    <location>
        <position position="183"/>
    </location>
    <ligand>
        <name>Zn(2+)</name>
        <dbReference type="ChEBI" id="CHEBI:29105"/>
        <label>2</label>
    </ligand>
</feature>
<dbReference type="InterPro" id="IPR001965">
    <property type="entry name" value="Znf_PHD"/>
</dbReference>
<evidence type="ECO:0000256" key="9">
    <source>
        <dbReference type="ARBA" id="ARBA00023242"/>
    </source>
</evidence>
<dbReference type="PANTHER" id="PTHR10333:SF103">
    <property type="entry name" value="INHIBITOR OF GROWTH PROTEIN 3"/>
    <property type="match status" value="1"/>
</dbReference>
<feature type="site" description="Histone H3K4me3 binding" evidence="10">
    <location>
        <position position="154"/>
    </location>
</feature>
<evidence type="ECO:0000256" key="7">
    <source>
        <dbReference type="ARBA" id="ARBA00023015"/>
    </source>
</evidence>
<dbReference type="OrthoDB" id="5411773at2759"/>
<reference evidence="14" key="1">
    <citation type="submission" date="2006-10" db="EMBL/GenBank/DDBJ databases">
        <authorList>
            <person name="Amadeo P."/>
            <person name="Zhao Q."/>
            <person name="Wortman J."/>
            <person name="Fraser-Liggett C."/>
            <person name="Carlton J."/>
        </authorList>
    </citation>
    <scope>NUCLEOTIDE SEQUENCE</scope>
    <source>
        <strain evidence="14">G3</strain>
    </source>
</reference>
<evidence type="ECO:0000256" key="5">
    <source>
        <dbReference type="ARBA" id="ARBA00022771"/>
    </source>
</evidence>
<dbReference type="Gene3D" id="6.10.140.1740">
    <property type="match status" value="1"/>
</dbReference>
<evidence type="ECO:0000313" key="14">
    <source>
        <dbReference type="EMBL" id="EAX91604.1"/>
    </source>
</evidence>
<dbReference type="KEGG" id="tva:4749303"/>
<dbReference type="PROSITE" id="PS50016">
    <property type="entry name" value="ZF_PHD_2"/>
    <property type="match status" value="1"/>
</dbReference>
<feature type="site" description="Histone H3K4me3 binding" evidence="10">
    <location>
        <position position="162"/>
    </location>
</feature>
<feature type="site" description="Histone H3K4me3 binding" evidence="10">
    <location>
        <position position="139"/>
    </location>
</feature>
<keyword evidence="6 11" id="KW-0862">Zinc</keyword>
<feature type="site" description="Histone H3K4me3 binding" evidence="10">
    <location>
        <position position="150"/>
    </location>
</feature>
<dbReference type="PANTHER" id="PTHR10333">
    <property type="entry name" value="INHIBITOR OF GROWTH PROTEIN"/>
    <property type="match status" value="1"/>
</dbReference>
<evidence type="ECO:0000259" key="13">
    <source>
        <dbReference type="PROSITE" id="PS50016"/>
    </source>
</evidence>
<dbReference type="RefSeq" id="XP_001304534.1">
    <property type="nucleotide sequence ID" value="XM_001304533.1"/>
</dbReference>
<feature type="binding site" evidence="11">
    <location>
        <position position="140"/>
    </location>
    <ligand>
        <name>Zn(2+)</name>
        <dbReference type="ChEBI" id="CHEBI:29105"/>
        <label>1</label>
    </ligand>
</feature>
<feature type="binding site" evidence="11">
    <location>
        <position position="164"/>
    </location>
    <ligand>
        <name>Zn(2+)</name>
        <dbReference type="ChEBI" id="CHEBI:29105"/>
        <label>1</label>
    </ligand>
</feature>
<keyword evidence="5 12" id="KW-0863">Zinc-finger</keyword>
<dbReference type="EMBL" id="DS114023">
    <property type="protein sequence ID" value="EAX91604.1"/>
    <property type="molecule type" value="Genomic_DNA"/>
</dbReference>
<dbReference type="CDD" id="cd15505">
    <property type="entry name" value="PHD_ING"/>
    <property type="match status" value="1"/>
</dbReference>
<dbReference type="Pfam" id="PF00628">
    <property type="entry name" value="PHD"/>
    <property type="match status" value="1"/>
</dbReference>
<feature type="binding site" evidence="11">
    <location>
        <position position="153"/>
    </location>
    <ligand>
        <name>Zn(2+)</name>
        <dbReference type="ChEBI" id="CHEBI:29105"/>
        <label>2</label>
    </ligand>
</feature>
<keyword evidence="3" id="KW-0341">Growth regulation</keyword>
<sequence>MLLRKLDKIPQTIERRQSAITRMDNRCAQARDILSKSVENIGAIQPNAKIADEQAMTSARLEYEAQTLLDYSAQKVEAARSLVDLLDQAEQEILSEIKLMESFLATKKTFDQNPLADDYVEKIKNKMQYTGIANDGEHYCICRGLNVGQMVQCDNPKCPFEWFHVECVGITNKTTKTWFCPYCAQLLQNTTTDKTTTDSNNDV</sequence>
<reference evidence="14" key="2">
    <citation type="journal article" date="2007" name="Science">
        <title>Draft genome sequence of the sexually transmitted pathogen Trichomonas vaginalis.</title>
        <authorList>
            <person name="Carlton J.M."/>
            <person name="Hirt R.P."/>
            <person name="Silva J.C."/>
            <person name="Delcher A.L."/>
            <person name="Schatz M."/>
            <person name="Zhao Q."/>
            <person name="Wortman J.R."/>
            <person name="Bidwell S.L."/>
            <person name="Alsmark U.C.M."/>
            <person name="Besteiro S."/>
            <person name="Sicheritz-Ponten T."/>
            <person name="Noel C.J."/>
            <person name="Dacks J.B."/>
            <person name="Foster P.G."/>
            <person name="Simillion C."/>
            <person name="Van de Peer Y."/>
            <person name="Miranda-Saavedra D."/>
            <person name="Barton G.J."/>
            <person name="Westrop G.D."/>
            <person name="Mueller S."/>
            <person name="Dessi D."/>
            <person name="Fiori P.L."/>
            <person name="Ren Q."/>
            <person name="Paulsen I."/>
            <person name="Zhang H."/>
            <person name="Bastida-Corcuera F.D."/>
            <person name="Simoes-Barbosa A."/>
            <person name="Brown M.T."/>
            <person name="Hayes R.D."/>
            <person name="Mukherjee M."/>
            <person name="Okumura C.Y."/>
            <person name="Schneider R."/>
            <person name="Smith A.J."/>
            <person name="Vanacova S."/>
            <person name="Villalvazo M."/>
            <person name="Haas B.J."/>
            <person name="Pertea M."/>
            <person name="Feldblyum T.V."/>
            <person name="Utterback T.R."/>
            <person name="Shu C.L."/>
            <person name="Osoegawa K."/>
            <person name="de Jong P.J."/>
            <person name="Hrdy I."/>
            <person name="Horvathova L."/>
            <person name="Zubacova Z."/>
            <person name="Dolezal P."/>
            <person name="Malik S.B."/>
            <person name="Logsdon J.M. Jr."/>
            <person name="Henze K."/>
            <person name="Gupta A."/>
            <person name="Wang C.C."/>
            <person name="Dunne R.L."/>
            <person name="Upcroft J.A."/>
            <person name="Upcroft P."/>
            <person name="White O."/>
            <person name="Salzberg S.L."/>
            <person name="Tang P."/>
            <person name="Chiu C.-H."/>
            <person name="Lee Y.-S."/>
            <person name="Embley T.M."/>
            <person name="Coombs G.H."/>
            <person name="Mottram J.C."/>
            <person name="Tachezy J."/>
            <person name="Fraser-Liggett C.M."/>
            <person name="Johnson P.J."/>
        </authorList>
    </citation>
    <scope>NUCLEOTIDE SEQUENCE [LARGE SCALE GENOMIC DNA]</scope>
    <source>
        <strain evidence="14">G3</strain>
    </source>
</reference>
<keyword evidence="9" id="KW-0539">Nucleus</keyword>
<dbReference type="InterPro" id="IPR019787">
    <property type="entry name" value="Znf_PHD-finger"/>
</dbReference>
<feature type="binding site" evidence="11">
    <location>
        <position position="142"/>
    </location>
    <ligand>
        <name>Zn(2+)</name>
        <dbReference type="ChEBI" id="CHEBI:29105"/>
        <label>1</label>
    </ligand>
</feature>
<dbReference type="InterPro" id="IPR013083">
    <property type="entry name" value="Znf_RING/FYVE/PHD"/>
</dbReference>
<dbReference type="InterPro" id="IPR019786">
    <property type="entry name" value="Zinc_finger_PHD-type_CS"/>
</dbReference>
<protein>
    <submittedName>
        <fullName evidence="14">PHD-finger family protein</fullName>
    </submittedName>
</protein>
<comment type="similarity">
    <text evidence="2">Belongs to the ING family.</text>
</comment>
<dbReference type="VEuPathDB" id="TrichDB:TVAGG3_0504120"/>
<dbReference type="PROSITE" id="PS01359">
    <property type="entry name" value="ZF_PHD_1"/>
    <property type="match status" value="1"/>
</dbReference>
<gene>
    <name evidence="14" type="ORF">TVAG_385560</name>
</gene>
<dbReference type="GO" id="GO:0005634">
    <property type="term" value="C:nucleus"/>
    <property type="evidence" value="ECO:0007669"/>
    <property type="project" value="UniProtKB-SubCell"/>
</dbReference>
<evidence type="ECO:0000256" key="10">
    <source>
        <dbReference type="PIRSR" id="PIRSR628651-50"/>
    </source>
</evidence>
<keyword evidence="8" id="KW-0804">Transcription</keyword>
<dbReference type="SMART" id="SM00249">
    <property type="entry name" value="PHD"/>
    <property type="match status" value="1"/>
</dbReference>
<feature type="domain" description="PHD-type" evidence="13">
    <location>
        <begin position="137"/>
        <end position="186"/>
    </location>
</feature>
<dbReference type="FunFam" id="3.30.40.10:FF:001062">
    <property type="entry name" value="PHD-finger family protein"/>
    <property type="match status" value="1"/>
</dbReference>